<reference evidence="3" key="1">
    <citation type="submission" date="2023-06" db="EMBL/GenBank/DDBJ databases">
        <title>Genome-scale phylogeny and comparative genomics of the fungal order Sordariales.</title>
        <authorList>
            <consortium name="Lawrence Berkeley National Laboratory"/>
            <person name="Hensen N."/>
            <person name="Bonometti L."/>
            <person name="Westerberg I."/>
            <person name="Brannstrom I.O."/>
            <person name="Guillou S."/>
            <person name="Cros-Aarteil S."/>
            <person name="Calhoun S."/>
            <person name="Haridas S."/>
            <person name="Kuo A."/>
            <person name="Mondo S."/>
            <person name="Pangilinan J."/>
            <person name="Riley R."/>
            <person name="Labutti K."/>
            <person name="Andreopoulos B."/>
            <person name="Lipzen A."/>
            <person name="Chen C."/>
            <person name="Yanf M."/>
            <person name="Daum C."/>
            <person name="Ng V."/>
            <person name="Clum A."/>
            <person name="Steindorff A."/>
            <person name="Ohm R."/>
            <person name="Martin F."/>
            <person name="Silar P."/>
            <person name="Natvig D."/>
            <person name="Lalanne C."/>
            <person name="Gautier V."/>
            <person name="Ament-Velasquez S.L."/>
            <person name="Kruys A."/>
            <person name="Hutchinson M.I."/>
            <person name="Powell A.J."/>
            <person name="Barry K."/>
            <person name="Miller A.N."/>
            <person name="Grigoriev I.V."/>
            <person name="Debuchy R."/>
            <person name="Gladieux P."/>
            <person name="Thoren M.H."/>
            <person name="Johannesson H."/>
        </authorList>
    </citation>
    <scope>NUCLEOTIDE SEQUENCE</scope>
    <source>
        <strain evidence="3">SMH2532-1</strain>
    </source>
</reference>
<feature type="domain" description="AAA+ ATPase" evidence="2">
    <location>
        <begin position="445"/>
        <end position="573"/>
    </location>
</feature>
<dbReference type="PANTHER" id="PTHR46411">
    <property type="entry name" value="FAMILY ATPASE, PUTATIVE-RELATED"/>
    <property type="match status" value="1"/>
</dbReference>
<evidence type="ECO:0000259" key="2">
    <source>
        <dbReference type="SMART" id="SM00382"/>
    </source>
</evidence>
<evidence type="ECO:0000256" key="1">
    <source>
        <dbReference type="SAM" id="MobiDB-lite"/>
    </source>
</evidence>
<dbReference type="InterPro" id="IPR027417">
    <property type="entry name" value="P-loop_NTPase"/>
</dbReference>
<dbReference type="GO" id="GO:0016887">
    <property type="term" value="F:ATP hydrolysis activity"/>
    <property type="evidence" value="ECO:0007669"/>
    <property type="project" value="InterPro"/>
</dbReference>
<dbReference type="SUPFAM" id="SSF52540">
    <property type="entry name" value="P-loop containing nucleoside triphosphate hydrolases"/>
    <property type="match status" value="1"/>
</dbReference>
<feature type="compositionally biased region" description="Basic and acidic residues" evidence="1">
    <location>
        <begin position="698"/>
        <end position="718"/>
    </location>
</feature>
<dbReference type="InterPro" id="IPR054289">
    <property type="entry name" value="DUF7025"/>
</dbReference>
<evidence type="ECO:0000313" key="3">
    <source>
        <dbReference type="EMBL" id="KAK0642942.1"/>
    </source>
</evidence>
<dbReference type="GO" id="GO:0005524">
    <property type="term" value="F:ATP binding"/>
    <property type="evidence" value="ECO:0007669"/>
    <property type="project" value="InterPro"/>
</dbReference>
<sequence length="812" mass="92250">MLLNSHLGALNHDHVAPFRSILPLEKAIRRRHRELEDDLAQANPGHFAVRRRGDYLPAALTYIINQRPGNQEDACKDEVDLCRVKVDGFRALVHLLDTDLRLLVENYRRVQQGTIQSMPFSHLWFLFSPGQEIVSARPRHQAFRVLQVTGGRRSMSRTTLGPDSSSGGKVVSDLMVDCFHFDFDGKRFGIVSQAIAIKPYNGVKRIIDLPVYPTELHRAAPDDKHPNRSLGEVLLARGHKFNELCQVSHRRYCGLSLREPNFQTIEEIDSDVVIDFEVASIYAEAQSFAITPRFSGGVIEDPTIEAHDETYETLSVTPPSEGERPWISYDDYEIVKLYWTRWSRSTPLLRTTYTTSTPLPDEVLRLLPGRVYGYVLLTRKWYPLDIDLVEAVPRLKPGEKDGFEKLVLPRGHREIVRALVKTHARKAAGRREVKREFDVVRGKGRGLIILLHGSPGVGKTSTAECVAANAGRPLFPITCGDLGGDTAQEIEENLERFFNLARKWNCVLLLDEADVFLSARVAGNIKQNSLVSVFLRVLEYYSGILILTTNRVGSFDEAIKSRVHCALYYPPLDEEQTFKIWQMNLAALEERNETLPADQRVRFRRAEIEEFARRHWRSGSKENRWNGRQIKNAFQTAVALADWDHLEQTEGLELPIGPLLRRDHFKKVAKASRHFDQYLERVRRSDYSRAVADEIRDDEIRNELHSDGDQSHTDTEKKKQSKRGKKVVSTGGTKAKNKRKSKPLPESESEPQSEESSEEESLSETGSDAHESEELSSEAEEVLHALPTPPPTESSKKKKKAKPARSKKVAKE</sequence>
<dbReference type="InterPro" id="IPR056599">
    <property type="entry name" value="AAA_lid_fung"/>
</dbReference>
<proteinExistence type="predicted"/>
<feature type="compositionally biased region" description="Acidic residues" evidence="1">
    <location>
        <begin position="747"/>
        <end position="762"/>
    </location>
</feature>
<gene>
    <name evidence="3" type="ORF">B0T16DRAFT_333103</name>
</gene>
<dbReference type="Gene3D" id="3.40.50.300">
    <property type="entry name" value="P-loop containing nucleotide triphosphate hydrolases"/>
    <property type="match status" value="1"/>
</dbReference>
<dbReference type="CDD" id="cd19481">
    <property type="entry name" value="RecA-like_protease"/>
    <property type="match status" value="1"/>
</dbReference>
<keyword evidence="4" id="KW-1185">Reference proteome</keyword>
<comment type="caution">
    <text evidence="3">The sequence shown here is derived from an EMBL/GenBank/DDBJ whole genome shotgun (WGS) entry which is preliminary data.</text>
</comment>
<feature type="region of interest" description="Disordered" evidence="1">
    <location>
        <begin position="698"/>
        <end position="812"/>
    </location>
</feature>
<dbReference type="Proteomes" id="UP001174936">
    <property type="component" value="Unassembled WGS sequence"/>
</dbReference>
<feature type="compositionally biased region" description="Basic residues" evidence="1">
    <location>
        <begin position="796"/>
        <end position="812"/>
    </location>
</feature>
<organism evidence="3 4">
    <name type="scientific">Cercophora newfieldiana</name>
    <dbReference type="NCBI Taxonomy" id="92897"/>
    <lineage>
        <taxon>Eukaryota</taxon>
        <taxon>Fungi</taxon>
        <taxon>Dikarya</taxon>
        <taxon>Ascomycota</taxon>
        <taxon>Pezizomycotina</taxon>
        <taxon>Sordariomycetes</taxon>
        <taxon>Sordariomycetidae</taxon>
        <taxon>Sordariales</taxon>
        <taxon>Lasiosphaeriaceae</taxon>
        <taxon>Cercophora</taxon>
    </lineage>
</organism>
<dbReference type="Pfam" id="PF00004">
    <property type="entry name" value="AAA"/>
    <property type="match status" value="1"/>
</dbReference>
<dbReference type="Pfam" id="PF23232">
    <property type="entry name" value="AAA_lid_13"/>
    <property type="match status" value="1"/>
</dbReference>
<dbReference type="AlphaFoldDB" id="A0AA39Y131"/>
<evidence type="ECO:0000313" key="4">
    <source>
        <dbReference type="Proteomes" id="UP001174936"/>
    </source>
</evidence>
<dbReference type="InterPro" id="IPR003959">
    <property type="entry name" value="ATPase_AAA_core"/>
</dbReference>
<dbReference type="EMBL" id="JAULSV010000005">
    <property type="protein sequence ID" value="KAK0642942.1"/>
    <property type="molecule type" value="Genomic_DNA"/>
</dbReference>
<accession>A0AA39Y131</accession>
<dbReference type="PANTHER" id="PTHR46411:SF3">
    <property type="entry name" value="AAA+ ATPASE DOMAIN-CONTAINING PROTEIN"/>
    <property type="match status" value="1"/>
</dbReference>
<dbReference type="InterPro" id="IPR003593">
    <property type="entry name" value="AAA+_ATPase"/>
</dbReference>
<name>A0AA39Y131_9PEZI</name>
<dbReference type="SMART" id="SM00382">
    <property type="entry name" value="AAA"/>
    <property type="match status" value="1"/>
</dbReference>
<dbReference type="Pfam" id="PF22942">
    <property type="entry name" value="DUF7025"/>
    <property type="match status" value="1"/>
</dbReference>
<protein>
    <recommendedName>
        <fullName evidence="2">AAA+ ATPase domain-containing protein</fullName>
    </recommendedName>
</protein>